<dbReference type="PROSITE" id="PS50002">
    <property type="entry name" value="SH3"/>
    <property type="match status" value="3"/>
</dbReference>
<dbReference type="RefSeq" id="XP_025066168.1">
    <property type="nucleotide sequence ID" value="XM_025210383.1"/>
</dbReference>
<evidence type="ECO:0000313" key="10">
    <source>
        <dbReference type="RefSeq" id="XP_025066167.1"/>
    </source>
</evidence>
<dbReference type="CTD" id="10174"/>
<evidence type="ECO:0000313" key="12">
    <source>
        <dbReference type="RefSeq" id="XP_025066169.1"/>
    </source>
</evidence>
<dbReference type="InterPro" id="IPR003127">
    <property type="entry name" value="SoHo_dom"/>
</dbReference>
<feature type="region of interest" description="Disordered" evidence="6">
    <location>
        <begin position="625"/>
        <end position="783"/>
    </location>
</feature>
<dbReference type="CDD" id="cd11918">
    <property type="entry name" value="SH3_Vinexin_3"/>
    <property type="match status" value="1"/>
</dbReference>
<sequence>MASPTGGSGTLRSLRGIPWAMGSPLLAGNGSSASSLSSLQAPGAPSSLRGLSLDDFIPPHLQKELSATSPLASPRATSTPQPTWTPLRCRVTRVPMIRDGGSNTLNFDFHDTAPRTVCHSTPEQWGTAPRSPESDWYQTWPDKELKAPGTSTLPRPSLAGPARHPMENGMARVPAMAPRPAGWSATWTKDSKRKNKRWVKYDGIGPVDETGMPIASRSSVDKPRDWYRSMFQQIHGKLSEPQLDWESPRSSTDLQPPGLAKKGLTLQNGLDWRGCDVAAMEPRSIFDYEPGKSSVLDHPAPAAEPHSGSADSWYQFLQELETGSLPRKRLAESPVERRPPSQPIEELCPASDDQPLPAPQVQLERELEQLSRQLDKDMRAMEARQQPGKRSPEVLAACSPAPASASRSPQCARRADPALGQSPLAARRYPPASPSMERGGLGLAPVDWSSSPTWKDSPQHPGNSSLADGVQALAELDGPVKREEKKMKAARVKFNFQAESPKELTLQKGDIVYIHKEVDRNWLEGEHHGRLGIFPSNYVEVLPPTEAPKPIKPPTFQVLEYGEALALYGFKGDLPVELSFRKGERICLVRRVDENWYEGRISGTNRQGIFPATYVQVVKEPRVKASEEFPSSPGPALPLSPGPLAHASSPLQRCAPNSWHASPSPPLVSGSPSAQRRGAEGTALSSSPHHFGFTFPSSPKLQHAGASPSLPQSLPLASGGAALLSTQSLGPRSPQPLSPCRLQETQQPVVPSLPVGAPVSPQSSALQTSGPASSCPVASPSSNGSNIQWTRYRALYQYKPQNEDELELREGDQVDVMQQCDDGWFVGVSRRTQKFGTFPGNYVAPV</sequence>
<evidence type="ECO:0000256" key="1">
    <source>
        <dbReference type="ARBA" id="ARBA00004282"/>
    </source>
</evidence>
<feature type="compositionally biased region" description="Pro residues" evidence="6">
    <location>
        <begin position="632"/>
        <end position="641"/>
    </location>
</feature>
<accession>A0A3Q0H2B1</accession>
<dbReference type="STRING" id="38654.A0A3Q0H2B1"/>
<dbReference type="RefSeq" id="XP_025066170.1">
    <property type="nucleotide sequence ID" value="XM_025210385.1"/>
</dbReference>
<dbReference type="SUPFAM" id="SSF50044">
    <property type="entry name" value="SH3-domain"/>
    <property type="match status" value="3"/>
</dbReference>
<evidence type="ECO:0000256" key="2">
    <source>
        <dbReference type="ARBA" id="ARBA00022443"/>
    </source>
</evidence>
<dbReference type="Pfam" id="PF14604">
    <property type="entry name" value="SH3_9"/>
    <property type="match status" value="2"/>
</dbReference>
<evidence type="ECO:0000259" key="7">
    <source>
        <dbReference type="PROSITE" id="PS50002"/>
    </source>
</evidence>
<dbReference type="InterPro" id="IPR035609">
    <property type="entry name" value="Vinexin_SH3_1"/>
</dbReference>
<feature type="domain" description="SH3" evidence="7">
    <location>
        <begin position="787"/>
        <end position="846"/>
    </location>
</feature>
<feature type="region of interest" description="Disordered" evidence="6">
    <location>
        <begin position="400"/>
        <end position="465"/>
    </location>
</feature>
<dbReference type="Proteomes" id="UP000189705">
    <property type="component" value="Unplaced"/>
</dbReference>
<reference evidence="10 11" key="1">
    <citation type="submission" date="2025-04" db="UniProtKB">
        <authorList>
            <consortium name="RefSeq"/>
        </authorList>
    </citation>
    <scope>IDENTIFICATION</scope>
</reference>
<dbReference type="GO" id="GO:0070161">
    <property type="term" value="C:anchoring junction"/>
    <property type="evidence" value="ECO:0007669"/>
    <property type="project" value="UniProtKB-SubCell"/>
</dbReference>
<protein>
    <submittedName>
        <fullName evidence="10 11">Vinexin isoform X1</fullName>
    </submittedName>
</protein>
<dbReference type="SMART" id="SM00326">
    <property type="entry name" value="SH3"/>
    <property type="match status" value="3"/>
</dbReference>
<dbReference type="PANTHER" id="PTHR14167:SF54">
    <property type="entry name" value="VINEXIN"/>
    <property type="match status" value="1"/>
</dbReference>
<dbReference type="PANTHER" id="PTHR14167">
    <property type="entry name" value="SH3 DOMAIN-CONTAINING"/>
    <property type="match status" value="1"/>
</dbReference>
<dbReference type="InterPro" id="IPR035607">
    <property type="entry name" value="Vinexin_SH3_3"/>
</dbReference>
<keyword evidence="2 5" id="KW-0728">SH3 domain</keyword>
<dbReference type="RefSeq" id="XP_025066169.1">
    <property type="nucleotide sequence ID" value="XM_025210384.1"/>
</dbReference>
<proteinExistence type="predicted"/>
<feature type="compositionally biased region" description="Low complexity" evidence="6">
    <location>
        <begin position="400"/>
        <end position="412"/>
    </location>
</feature>
<dbReference type="AlphaFoldDB" id="A0A3Q0H2B1"/>
<evidence type="ECO:0000256" key="6">
    <source>
        <dbReference type="SAM" id="MobiDB-lite"/>
    </source>
</evidence>
<dbReference type="InterPro" id="IPR036028">
    <property type="entry name" value="SH3-like_dom_sf"/>
</dbReference>
<evidence type="ECO:0000259" key="8">
    <source>
        <dbReference type="PROSITE" id="PS50831"/>
    </source>
</evidence>
<feature type="domain" description="SH3" evidence="7">
    <location>
        <begin position="559"/>
        <end position="620"/>
    </location>
</feature>
<comment type="subcellular location">
    <subcellularLocation>
        <location evidence="1">Cell junction</location>
    </subcellularLocation>
</comment>
<dbReference type="KEGG" id="asn:102373156"/>
<feature type="compositionally biased region" description="Low complexity" evidence="6">
    <location>
        <begin position="704"/>
        <end position="730"/>
    </location>
</feature>
<feature type="compositionally biased region" description="Polar residues" evidence="6">
    <location>
        <begin position="448"/>
        <end position="465"/>
    </location>
</feature>
<evidence type="ECO:0000313" key="13">
    <source>
        <dbReference type="RefSeq" id="XP_025066170.1"/>
    </source>
</evidence>
<keyword evidence="4" id="KW-0965">Cell junction</keyword>
<keyword evidence="9" id="KW-1185">Reference proteome</keyword>
<feature type="domain" description="SoHo" evidence="8">
    <location>
        <begin position="195"/>
        <end position="255"/>
    </location>
</feature>
<keyword evidence="3" id="KW-0677">Repeat</keyword>
<dbReference type="PRINTS" id="PR00452">
    <property type="entry name" value="SH3DOMAIN"/>
</dbReference>
<dbReference type="InterPro" id="IPR001452">
    <property type="entry name" value="SH3_domain"/>
</dbReference>
<name>A0A3Q0H2B1_ALLSI</name>
<dbReference type="GeneID" id="102373156"/>
<evidence type="ECO:0000256" key="4">
    <source>
        <dbReference type="ARBA" id="ARBA00022949"/>
    </source>
</evidence>
<feature type="compositionally biased region" description="Basic and acidic residues" evidence="6">
    <location>
        <begin position="329"/>
        <end position="339"/>
    </location>
</feature>
<organism evidence="9 12">
    <name type="scientific">Alligator sinensis</name>
    <name type="common">Chinese alligator</name>
    <dbReference type="NCBI Taxonomy" id="38654"/>
    <lineage>
        <taxon>Eukaryota</taxon>
        <taxon>Metazoa</taxon>
        <taxon>Chordata</taxon>
        <taxon>Craniata</taxon>
        <taxon>Vertebrata</taxon>
        <taxon>Euteleostomi</taxon>
        <taxon>Archelosauria</taxon>
        <taxon>Archosauria</taxon>
        <taxon>Crocodylia</taxon>
        <taxon>Alligatoridae</taxon>
        <taxon>Alligatorinae</taxon>
        <taxon>Alligator</taxon>
    </lineage>
</organism>
<dbReference type="PROSITE" id="PS50831">
    <property type="entry name" value="SOHO"/>
    <property type="match status" value="1"/>
</dbReference>
<feature type="region of interest" description="Disordered" evidence="6">
    <location>
        <begin position="66"/>
        <end position="85"/>
    </location>
</feature>
<dbReference type="FunFam" id="2.30.30.40:FF:000001">
    <property type="entry name" value="Sorbin and SH3 domain-containing protein 1 isoform 2"/>
    <property type="match status" value="1"/>
</dbReference>
<feature type="region of interest" description="Disordered" evidence="6">
    <location>
        <begin position="325"/>
        <end position="357"/>
    </location>
</feature>
<dbReference type="RefSeq" id="XP_025066167.1">
    <property type="nucleotide sequence ID" value="XM_025210382.1"/>
</dbReference>
<dbReference type="Gene3D" id="2.30.30.40">
    <property type="entry name" value="SH3 Domains"/>
    <property type="match status" value="3"/>
</dbReference>
<feature type="region of interest" description="Disordered" evidence="6">
    <location>
        <begin position="238"/>
        <end position="262"/>
    </location>
</feature>
<dbReference type="Pfam" id="PF02208">
    <property type="entry name" value="Sorb"/>
    <property type="match status" value="1"/>
</dbReference>
<dbReference type="SMART" id="SM00459">
    <property type="entry name" value="Sorb"/>
    <property type="match status" value="1"/>
</dbReference>
<gene>
    <name evidence="10 11 12 13" type="primary">SORBS3</name>
</gene>
<dbReference type="CDD" id="cd11921">
    <property type="entry name" value="SH3_Vinexin_1"/>
    <property type="match status" value="1"/>
</dbReference>
<evidence type="ECO:0000256" key="3">
    <source>
        <dbReference type="ARBA" id="ARBA00022737"/>
    </source>
</evidence>
<feature type="compositionally biased region" description="Polar residues" evidence="6">
    <location>
        <begin position="66"/>
        <end position="84"/>
    </location>
</feature>
<dbReference type="InterPro" id="IPR050384">
    <property type="entry name" value="Endophilin_SH3RF"/>
</dbReference>
<feature type="domain" description="SH3" evidence="7">
    <location>
        <begin position="485"/>
        <end position="544"/>
    </location>
</feature>
<evidence type="ECO:0000313" key="11">
    <source>
        <dbReference type="RefSeq" id="XP_025066168.1"/>
    </source>
</evidence>
<evidence type="ECO:0000313" key="9">
    <source>
        <dbReference type="Proteomes" id="UP000189705"/>
    </source>
</evidence>
<dbReference type="Pfam" id="PF00018">
    <property type="entry name" value="SH3_1"/>
    <property type="match status" value="1"/>
</dbReference>
<evidence type="ECO:0000256" key="5">
    <source>
        <dbReference type="PROSITE-ProRule" id="PRU00192"/>
    </source>
</evidence>
<feature type="compositionally biased region" description="Low complexity" evidence="6">
    <location>
        <begin position="642"/>
        <end position="651"/>
    </location>
</feature>
<feature type="compositionally biased region" description="Low complexity" evidence="6">
    <location>
        <begin position="769"/>
        <end position="783"/>
    </location>
</feature>